<evidence type="ECO:0000256" key="5">
    <source>
        <dbReference type="ARBA" id="ARBA00022556"/>
    </source>
</evidence>
<comment type="catalytic activity">
    <reaction evidence="9 10">
        <text>a lipid X + a UDP-2-N,3-O-bis[(3R)-3-hydroxyacyl]-alpha-D-glucosamine = a lipid A disaccharide + UDP + H(+)</text>
        <dbReference type="Rhea" id="RHEA:67828"/>
        <dbReference type="ChEBI" id="CHEBI:15378"/>
        <dbReference type="ChEBI" id="CHEBI:58223"/>
        <dbReference type="ChEBI" id="CHEBI:137748"/>
        <dbReference type="ChEBI" id="CHEBI:176338"/>
        <dbReference type="ChEBI" id="CHEBI:176343"/>
        <dbReference type="EC" id="2.4.1.182"/>
    </reaction>
</comment>
<accession>A0A933IAF6</accession>
<dbReference type="GO" id="GO:0005543">
    <property type="term" value="F:phospholipid binding"/>
    <property type="evidence" value="ECO:0007669"/>
    <property type="project" value="TreeGrafter"/>
</dbReference>
<evidence type="ECO:0000256" key="7">
    <source>
        <dbReference type="ARBA" id="ARBA00022679"/>
    </source>
</evidence>
<evidence type="ECO:0000313" key="11">
    <source>
        <dbReference type="EMBL" id="MBI4726267.1"/>
    </source>
</evidence>
<reference evidence="11" key="1">
    <citation type="submission" date="2020-07" db="EMBL/GenBank/DDBJ databases">
        <title>Huge and variable diversity of episymbiotic CPR bacteria and DPANN archaea in groundwater ecosystems.</title>
        <authorList>
            <person name="He C.Y."/>
            <person name="Keren R."/>
            <person name="Whittaker M."/>
            <person name="Farag I.F."/>
            <person name="Doudna J."/>
            <person name="Cate J.H.D."/>
            <person name="Banfield J.F."/>
        </authorList>
    </citation>
    <scope>NUCLEOTIDE SEQUENCE</scope>
    <source>
        <strain evidence="11">NC_groundwater_1520_Pr4_B-0.1um_53_5</strain>
    </source>
</reference>
<comment type="function">
    <text evidence="1 10">Condensation of UDP-2,3-diacylglucosamine and 2,3-diacylglucosamine-1-phosphate to form lipid A disaccharide, a precursor of lipid A, a phosphorylated glycolipid that anchors the lipopolysaccharide to the outer membrane of the cell.</text>
</comment>
<evidence type="ECO:0000313" key="12">
    <source>
        <dbReference type="Proteomes" id="UP000736328"/>
    </source>
</evidence>
<dbReference type="AlphaFoldDB" id="A0A933IAF6"/>
<dbReference type="GO" id="GO:0009245">
    <property type="term" value="P:lipid A biosynthetic process"/>
    <property type="evidence" value="ECO:0007669"/>
    <property type="project" value="UniProtKB-UniRule"/>
</dbReference>
<dbReference type="Pfam" id="PF02684">
    <property type="entry name" value="LpxB"/>
    <property type="match status" value="1"/>
</dbReference>
<dbReference type="EMBL" id="JACQXR010000040">
    <property type="protein sequence ID" value="MBI4726267.1"/>
    <property type="molecule type" value="Genomic_DNA"/>
</dbReference>
<sequence length="377" mass="41874">MSKLMIIAGETSGDLHGGQLVKELKALDPGLEIFGIGGDRMQAGGMELLYHVREFSFMGIAEVLGHLPFIRSVMKKMEGELYARKPDAVALIDYPGFNLQFAEKAKKARVPVIYFISPQVWAWGRGRVRNIRKFVDKMLCILPFEEEFYRGRRVNARYVGNPLRDAVKTGQSREQFHQKNGLNLQHHLVGLLPGSRKQEIELILPVMLQTSQMLKEKDPGLQFALGLAHDVDRERIESLINAASLEVTLIKGSAYDLMAYSRLLLVASGTATLEAGISGTPMIIIYKTSPLTYFIGRRLIKVPYIGLVNLVAGKKVIPEFLQHEARPGAIYLMAQVLLAEGRPRQAVMAELANIPQILGAPGAAKRAAAEIYDSLKR</sequence>
<comment type="pathway">
    <text evidence="10">Bacterial outer membrane biogenesis; LPS lipid A biosynthesis.</text>
</comment>
<keyword evidence="7 10" id="KW-0808">Transferase</keyword>
<keyword evidence="8 10" id="KW-0443">Lipid metabolism</keyword>
<dbReference type="GO" id="GO:0008915">
    <property type="term" value="F:lipid-A-disaccharide synthase activity"/>
    <property type="evidence" value="ECO:0007669"/>
    <property type="project" value="UniProtKB-UniRule"/>
</dbReference>
<evidence type="ECO:0000256" key="3">
    <source>
        <dbReference type="ARBA" id="ARBA00020902"/>
    </source>
</evidence>
<comment type="caution">
    <text evidence="11">The sequence shown here is derived from an EMBL/GenBank/DDBJ whole genome shotgun (WGS) entry which is preliminary data.</text>
</comment>
<dbReference type="NCBIfam" id="TIGR00215">
    <property type="entry name" value="lpxB"/>
    <property type="match status" value="1"/>
</dbReference>
<evidence type="ECO:0000256" key="2">
    <source>
        <dbReference type="ARBA" id="ARBA00012687"/>
    </source>
</evidence>
<evidence type="ECO:0000256" key="1">
    <source>
        <dbReference type="ARBA" id="ARBA00002056"/>
    </source>
</evidence>
<gene>
    <name evidence="10 11" type="primary">lpxB</name>
    <name evidence="11" type="ORF">HY768_03410</name>
</gene>
<protein>
    <recommendedName>
        <fullName evidence="3 10">Lipid-A-disaccharide synthase</fullName>
        <ecNumber evidence="2 10">2.4.1.182</ecNumber>
    </recommendedName>
</protein>
<evidence type="ECO:0000256" key="4">
    <source>
        <dbReference type="ARBA" id="ARBA00022516"/>
    </source>
</evidence>
<evidence type="ECO:0000256" key="8">
    <source>
        <dbReference type="ARBA" id="ARBA00023098"/>
    </source>
</evidence>
<proteinExistence type="inferred from homology"/>
<dbReference type="HAMAP" id="MF_00392">
    <property type="entry name" value="LpxB"/>
    <property type="match status" value="1"/>
</dbReference>
<comment type="similarity">
    <text evidence="10">Belongs to the LpxB family.</text>
</comment>
<organism evidence="11 12">
    <name type="scientific">candidate division TA06 bacterium</name>
    <dbReference type="NCBI Taxonomy" id="2250710"/>
    <lineage>
        <taxon>Bacteria</taxon>
        <taxon>Bacteria division TA06</taxon>
    </lineage>
</organism>
<evidence type="ECO:0000256" key="6">
    <source>
        <dbReference type="ARBA" id="ARBA00022676"/>
    </source>
</evidence>
<dbReference type="GO" id="GO:0016020">
    <property type="term" value="C:membrane"/>
    <property type="evidence" value="ECO:0007669"/>
    <property type="project" value="GOC"/>
</dbReference>
<dbReference type="PANTHER" id="PTHR30372">
    <property type="entry name" value="LIPID-A-DISACCHARIDE SYNTHASE"/>
    <property type="match status" value="1"/>
</dbReference>
<dbReference type="InterPro" id="IPR003835">
    <property type="entry name" value="Glyco_trans_19"/>
</dbReference>
<evidence type="ECO:0000256" key="10">
    <source>
        <dbReference type="HAMAP-Rule" id="MF_00392"/>
    </source>
</evidence>
<dbReference type="EC" id="2.4.1.182" evidence="2 10"/>
<dbReference type="Proteomes" id="UP000736328">
    <property type="component" value="Unassembled WGS sequence"/>
</dbReference>
<evidence type="ECO:0000256" key="9">
    <source>
        <dbReference type="ARBA" id="ARBA00048975"/>
    </source>
</evidence>
<keyword evidence="4 10" id="KW-0444">Lipid biosynthesis</keyword>
<keyword evidence="6 10" id="KW-0328">Glycosyltransferase</keyword>
<dbReference type="PANTHER" id="PTHR30372:SF4">
    <property type="entry name" value="LIPID-A-DISACCHARIDE SYNTHASE, MITOCHONDRIAL-RELATED"/>
    <property type="match status" value="1"/>
</dbReference>
<dbReference type="SUPFAM" id="SSF53756">
    <property type="entry name" value="UDP-Glycosyltransferase/glycogen phosphorylase"/>
    <property type="match status" value="1"/>
</dbReference>
<name>A0A933IAF6_UNCT6</name>
<keyword evidence="5 10" id="KW-0441">Lipid A biosynthesis</keyword>